<dbReference type="EMBL" id="BMAV01020916">
    <property type="protein sequence ID" value="GFY74728.1"/>
    <property type="molecule type" value="Genomic_DNA"/>
</dbReference>
<keyword evidence="2" id="KW-1185">Reference proteome</keyword>
<evidence type="ECO:0000313" key="1">
    <source>
        <dbReference type="EMBL" id="GFY74728.1"/>
    </source>
</evidence>
<sequence length="62" mass="6875">ISFGTRMCAFIAQIETIEEEIVTPFKTVEVFLSVYPTAFVNSGITPEQLGVESLLEHECVPL</sequence>
<evidence type="ECO:0000313" key="2">
    <source>
        <dbReference type="Proteomes" id="UP000886998"/>
    </source>
</evidence>
<comment type="caution">
    <text evidence="1">The sequence shown here is derived from an EMBL/GenBank/DDBJ whole genome shotgun (WGS) entry which is preliminary data.</text>
</comment>
<reference evidence="1" key="1">
    <citation type="submission" date="2020-08" db="EMBL/GenBank/DDBJ databases">
        <title>Multicomponent nature underlies the extraordinary mechanical properties of spider dragline silk.</title>
        <authorList>
            <person name="Kono N."/>
            <person name="Nakamura H."/>
            <person name="Mori M."/>
            <person name="Yoshida Y."/>
            <person name="Ohtoshi R."/>
            <person name="Malay A.D."/>
            <person name="Moran D.A.P."/>
            <person name="Tomita M."/>
            <person name="Numata K."/>
            <person name="Arakawa K."/>
        </authorList>
    </citation>
    <scope>NUCLEOTIDE SEQUENCE</scope>
</reference>
<feature type="non-terminal residue" evidence="1">
    <location>
        <position position="1"/>
    </location>
</feature>
<gene>
    <name evidence="1" type="ORF">TNIN_142931</name>
</gene>
<name>A0A8X6YPR7_9ARAC</name>
<organism evidence="1 2">
    <name type="scientific">Trichonephila inaurata madagascariensis</name>
    <dbReference type="NCBI Taxonomy" id="2747483"/>
    <lineage>
        <taxon>Eukaryota</taxon>
        <taxon>Metazoa</taxon>
        <taxon>Ecdysozoa</taxon>
        <taxon>Arthropoda</taxon>
        <taxon>Chelicerata</taxon>
        <taxon>Arachnida</taxon>
        <taxon>Araneae</taxon>
        <taxon>Araneomorphae</taxon>
        <taxon>Entelegynae</taxon>
        <taxon>Araneoidea</taxon>
        <taxon>Nephilidae</taxon>
        <taxon>Trichonephila</taxon>
        <taxon>Trichonephila inaurata</taxon>
    </lineage>
</organism>
<accession>A0A8X6YPR7</accession>
<dbReference type="AlphaFoldDB" id="A0A8X6YPR7"/>
<dbReference type="Proteomes" id="UP000886998">
    <property type="component" value="Unassembled WGS sequence"/>
</dbReference>
<proteinExistence type="predicted"/>
<protein>
    <submittedName>
        <fullName evidence="1">Uncharacterized protein</fullName>
    </submittedName>
</protein>